<keyword evidence="1" id="KW-1133">Transmembrane helix</keyword>
<protein>
    <submittedName>
        <fullName evidence="2">Uncharacterized protein</fullName>
    </submittedName>
</protein>
<dbReference type="RefSeq" id="WP_035343402.1">
    <property type="nucleotide sequence ID" value="NZ_BAUU01000012.1"/>
</dbReference>
<keyword evidence="1" id="KW-0472">Membrane</keyword>
<sequence length="293" mass="34451">MTDQLEKKLHQLKEQYDELPTHSNPRSIMDYIKKEEKKARRFYIPKQIQVAALVIVMLGIGYVLGMNQFAGDEELATTDMAGTFSGESNAEMSDLDNEIFMSMGEEDYAESESYLEDHNETRMGNESSVKTFYPEGIEEEKDFFLMDDDYFTAYYDVNYHYHQLNSLDMTRHQVYTDFIGDNEEPILFELTYFRQPYELDHLIDNYQNMLRQEGFSQFEDDESFFSNETSLSNQAAIVSEFKSVSEDIRTSVAIIEHNERYLFIRTSQFEEYAEVNEGLGYEIKFMIDQLSLH</sequence>
<gene>
    <name evidence="2" type="ORF">JCM9152_2023</name>
</gene>
<dbReference type="STRING" id="1236971.JCM9152_2023"/>
<proteinExistence type="predicted"/>
<organism evidence="2 3">
    <name type="scientific">Halalkalibacter hemicellulosilyticusJCM 9152</name>
    <dbReference type="NCBI Taxonomy" id="1236971"/>
    <lineage>
        <taxon>Bacteria</taxon>
        <taxon>Bacillati</taxon>
        <taxon>Bacillota</taxon>
        <taxon>Bacilli</taxon>
        <taxon>Bacillales</taxon>
        <taxon>Bacillaceae</taxon>
        <taxon>Halalkalibacter</taxon>
    </lineage>
</organism>
<accession>W4QEW5</accession>
<comment type="caution">
    <text evidence="2">The sequence shown here is derived from an EMBL/GenBank/DDBJ whole genome shotgun (WGS) entry which is preliminary data.</text>
</comment>
<keyword evidence="3" id="KW-1185">Reference proteome</keyword>
<dbReference type="EMBL" id="BAUU01000012">
    <property type="protein sequence ID" value="GAE30611.1"/>
    <property type="molecule type" value="Genomic_DNA"/>
</dbReference>
<evidence type="ECO:0000313" key="2">
    <source>
        <dbReference type="EMBL" id="GAE30611.1"/>
    </source>
</evidence>
<keyword evidence="1" id="KW-0812">Transmembrane</keyword>
<dbReference type="OrthoDB" id="2869590at2"/>
<feature type="transmembrane region" description="Helical" evidence="1">
    <location>
        <begin position="48"/>
        <end position="65"/>
    </location>
</feature>
<dbReference type="Proteomes" id="UP000018895">
    <property type="component" value="Unassembled WGS sequence"/>
</dbReference>
<evidence type="ECO:0000313" key="3">
    <source>
        <dbReference type="Proteomes" id="UP000018895"/>
    </source>
</evidence>
<evidence type="ECO:0000256" key="1">
    <source>
        <dbReference type="SAM" id="Phobius"/>
    </source>
</evidence>
<dbReference type="AlphaFoldDB" id="W4QEW5"/>
<name>W4QEW5_9BACI</name>
<reference evidence="2" key="1">
    <citation type="journal article" date="2014" name="Genome Announc.">
        <title>Draft Genome Sequences of Three Alkaliphilic Bacillus Strains, Bacillus wakoensis JCM 9140T, Bacillus akibai JCM 9157T, and Bacillus hemicellulosilyticus JCM 9152T.</title>
        <authorList>
            <person name="Yuki M."/>
            <person name="Oshima K."/>
            <person name="Suda W."/>
            <person name="Oshida Y."/>
            <person name="Kitamura K."/>
            <person name="Iida T."/>
            <person name="Hattori M."/>
            <person name="Ohkuma M."/>
        </authorList>
    </citation>
    <scope>NUCLEOTIDE SEQUENCE [LARGE SCALE GENOMIC DNA]</scope>
    <source>
        <strain evidence="2">JCM 9152</strain>
    </source>
</reference>